<protein>
    <submittedName>
        <fullName evidence="1">Uncharacterized protein</fullName>
    </submittedName>
</protein>
<dbReference type="OrthoDB" id="10437555at2759"/>
<dbReference type="AlphaFoldDB" id="A0A8X6H173"/>
<dbReference type="Proteomes" id="UP000887116">
    <property type="component" value="Unassembled WGS sequence"/>
</dbReference>
<sequence>MPRKRAGQIYPANSPLRMLPITRNQSAFIRNYEIWRNDLEEKKDFLETCKSLSIGLDNPFIITRSRFSLLNMDEESLYTPETIPDYNTRNDPTEINDCLLKEISLSPRLKDNWIETESSFPDAEKEMRIQKEKHSEFPSETFEIHVPFKNESATFVPNLSLTTDIQSRLEKMNHGLASQYWDNFLLSTFHIFPLSHWREILRIKDSLRSFFFDGYKFLFSVLCKLHIILKTIVVYMYDKV</sequence>
<proteinExistence type="predicted"/>
<evidence type="ECO:0000313" key="2">
    <source>
        <dbReference type="Proteomes" id="UP000887116"/>
    </source>
</evidence>
<gene>
    <name evidence="1" type="ORF">TNCT_616981</name>
</gene>
<name>A0A8X6H173_TRICU</name>
<reference evidence="1" key="1">
    <citation type="submission" date="2020-07" db="EMBL/GenBank/DDBJ databases">
        <title>Multicomponent nature underlies the extraordinary mechanical properties of spider dragline silk.</title>
        <authorList>
            <person name="Kono N."/>
            <person name="Nakamura H."/>
            <person name="Mori M."/>
            <person name="Yoshida Y."/>
            <person name="Ohtoshi R."/>
            <person name="Malay A.D."/>
            <person name="Moran D.A.P."/>
            <person name="Tomita M."/>
            <person name="Numata K."/>
            <person name="Arakawa K."/>
        </authorList>
    </citation>
    <scope>NUCLEOTIDE SEQUENCE</scope>
</reference>
<comment type="caution">
    <text evidence="1">The sequence shown here is derived from an EMBL/GenBank/DDBJ whole genome shotgun (WGS) entry which is preliminary data.</text>
</comment>
<dbReference type="EMBL" id="BMAO01002044">
    <property type="protein sequence ID" value="GFQ77844.1"/>
    <property type="molecule type" value="Genomic_DNA"/>
</dbReference>
<evidence type="ECO:0000313" key="1">
    <source>
        <dbReference type="EMBL" id="GFQ77844.1"/>
    </source>
</evidence>
<keyword evidence="2" id="KW-1185">Reference proteome</keyword>
<organism evidence="1 2">
    <name type="scientific">Trichonephila clavata</name>
    <name type="common">Joro spider</name>
    <name type="synonym">Nephila clavata</name>
    <dbReference type="NCBI Taxonomy" id="2740835"/>
    <lineage>
        <taxon>Eukaryota</taxon>
        <taxon>Metazoa</taxon>
        <taxon>Ecdysozoa</taxon>
        <taxon>Arthropoda</taxon>
        <taxon>Chelicerata</taxon>
        <taxon>Arachnida</taxon>
        <taxon>Araneae</taxon>
        <taxon>Araneomorphae</taxon>
        <taxon>Entelegynae</taxon>
        <taxon>Araneoidea</taxon>
        <taxon>Nephilidae</taxon>
        <taxon>Trichonephila</taxon>
    </lineage>
</organism>
<accession>A0A8X6H173</accession>